<dbReference type="HOGENOM" id="CLU_1964757_0_0_1"/>
<sequence>MCIFAYWITIRWTVIILFLLPPEPNRARGSTGRQRCVAVARLRSNNAGVHNTHIKHVRVLEVLDDPLFWQLFRTAFSMLIANGRISTYMTVIISGVGYSPLNSFLLSVSAGIITGCSSLLADHLTSKY</sequence>
<dbReference type="OrthoDB" id="6730379at2759"/>
<dbReference type="VEuPathDB" id="FungiDB:A1O9_01904"/>
<accession>A0A072PJT1</accession>
<keyword evidence="5" id="KW-0472">Membrane</keyword>
<evidence type="ECO:0000256" key="5">
    <source>
        <dbReference type="ARBA" id="ARBA00023136"/>
    </source>
</evidence>
<dbReference type="SUPFAM" id="SSF103473">
    <property type="entry name" value="MFS general substrate transporter"/>
    <property type="match status" value="1"/>
</dbReference>
<organism evidence="7 8">
    <name type="scientific">Exophiala aquamarina CBS 119918</name>
    <dbReference type="NCBI Taxonomy" id="1182545"/>
    <lineage>
        <taxon>Eukaryota</taxon>
        <taxon>Fungi</taxon>
        <taxon>Dikarya</taxon>
        <taxon>Ascomycota</taxon>
        <taxon>Pezizomycotina</taxon>
        <taxon>Eurotiomycetes</taxon>
        <taxon>Chaetothyriomycetidae</taxon>
        <taxon>Chaetothyriales</taxon>
        <taxon>Herpotrichiellaceae</taxon>
        <taxon>Exophiala</taxon>
    </lineage>
</organism>
<evidence type="ECO:0000256" key="3">
    <source>
        <dbReference type="ARBA" id="ARBA00022692"/>
    </source>
</evidence>
<feature type="chain" id="PRO_5001683526" description="Solute carrier family 40 protein" evidence="6">
    <location>
        <begin position="28"/>
        <end position="128"/>
    </location>
</feature>
<dbReference type="GeneID" id="25276850"/>
<protein>
    <recommendedName>
        <fullName evidence="9">Solute carrier family 40 protein</fullName>
    </recommendedName>
</protein>
<gene>
    <name evidence="7" type="ORF">A1O9_01904</name>
</gene>
<evidence type="ECO:0000313" key="7">
    <source>
        <dbReference type="EMBL" id="KEF60344.1"/>
    </source>
</evidence>
<evidence type="ECO:0000256" key="1">
    <source>
        <dbReference type="ARBA" id="ARBA00004141"/>
    </source>
</evidence>
<dbReference type="InterPro" id="IPR036259">
    <property type="entry name" value="MFS_trans_sf"/>
</dbReference>
<keyword evidence="8" id="KW-1185">Reference proteome</keyword>
<evidence type="ECO:0000256" key="2">
    <source>
        <dbReference type="ARBA" id="ARBA00022448"/>
    </source>
</evidence>
<dbReference type="GO" id="GO:0022857">
    <property type="term" value="F:transmembrane transporter activity"/>
    <property type="evidence" value="ECO:0007669"/>
    <property type="project" value="TreeGrafter"/>
</dbReference>
<keyword evidence="3" id="KW-0812">Transmembrane</keyword>
<dbReference type="Proteomes" id="UP000027920">
    <property type="component" value="Unassembled WGS sequence"/>
</dbReference>
<dbReference type="PANTHER" id="PTHR43791:SF35">
    <property type="entry name" value="MAJOR FACILITATOR SUPERFAMILY (MFS) PROFILE DOMAIN-CONTAINING PROTEIN"/>
    <property type="match status" value="1"/>
</dbReference>
<keyword evidence="2" id="KW-0813">Transport</keyword>
<evidence type="ECO:0000313" key="8">
    <source>
        <dbReference type="Proteomes" id="UP000027920"/>
    </source>
</evidence>
<proteinExistence type="predicted"/>
<evidence type="ECO:0000256" key="6">
    <source>
        <dbReference type="SAM" id="SignalP"/>
    </source>
</evidence>
<dbReference type="AlphaFoldDB" id="A0A072PJT1"/>
<feature type="non-terminal residue" evidence="7">
    <location>
        <position position="128"/>
    </location>
</feature>
<keyword evidence="4" id="KW-1133">Transmembrane helix</keyword>
<comment type="subcellular location">
    <subcellularLocation>
        <location evidence="1">Membrane</location>
        <topology evidence="1">Multi-pass membrane protein</topology>
    </subcellularLocation>
</comment>
<evidence type="ECO:0008006" key="9">
    <source>
        <dbReference type="Google" id="ProtNLM"/>
    </source>
</evidence>
<comment type="caution">
    <text evidence="7">The sequence shown here is derived from an EMBL/GenBank/DDBJ whole genome shotgun (WGS) entry which is preliminary data.</text>
</comment>
<dbReference type="PANTHER" id="PTHR43791">
    <property type="entry name" value="PERMEASE-RELATED"/>
    <property type="match status" value="1"/>
</dbReference>
<keyword evidence="6" id="KW-0732">Signal</keyword>
<evidence type="ECO:0000256" key="4">
    <source>
        <dbReference type="ARBA" id="ARBA00022989"/>
    </source>
</evidence>
<reference evidence="7 8" key="1">
    <citation type="submission" date="2013-03" db="EMBL/GenBank/DDBJ databases">
        <title>The Genome Sequence of Exophiala aquamarina CBS 119918.</title>
        <authorList>
            <consortium name="The Broad Institute Genomics Platform"/>
            <person name="Cuomo C."/>
            <person name="de Hoog S."/>
            <person name="Gorbushina A."/>
            <person name="Walker B."/>
            <person name="Young S.K."/>
            <person name="Zeng Q."/>
            <person name="Gargeya S."/>
            <person name="Fitzgerald M."/>
            <person name="Haas B."/>
            <person name="Abouelleil A."/>
            <person name="Allen A.W."/>
            <person name="Alvarado L."/>
            <person name="Arachchi H.M."/>
            <person name="Berlin A.M."/>
            <person name="Chapman S.B."/>
            <person name="Gainer-Dewar J."/>
            <person name="Goldberg J."/>
            <person name="Griggs A."/>
            <person name="Gujja S."/>
            <person name="Hansen M."/>
            <person name="Howarth C."/>
            <person name="Imamovic A."/>
            <person name="Ireland A."/>
            <person name="Larimer J."/>
            <person name="McCowan C."/>
            <person name="Murphy C."/>
            <person name="Pearson M."/>
            <person name="Poon T.W."/>
            <person name="Priest M."/>
            <person name="Roberts A."/>
            <person name="Saif S."/>
            <person name="Shea T."/>
            <person name="Sisk P."/>
            <person name="Sykes S."/>
            <person name="Wortman J."/>
            <person name="Nusbaum C."/>
            <person name="Birren B."/>
        </authorList>
    </citation>
    <scope>NUCLEOTIDE SEQUENCE [LARGE SCALE GENOMIC DNA]</scope>
    <source>
        <strain evidence="7 8">CBS 119918</strain>
    </source>
</reference>
<dbReference type="RefSeq" id="XP_013262934.1">
    <property type="nucleotide sequence ID" value="XM_013407480.1"/>
</dbReference>
<feature type="signal peptide" evidence="6">
    <location>
        <begin position="1"/>
        <end position="27"/>
    </location>
</feature>
<dbReference type="EMBL" id="AMGV01000002">
    <property type="protein sequence ID" value="KEF60344.1"/>
    <property type="molecule type" value="Genomic_DNA"/>
</dbReference>
<name>A0A072PJT1_9EURO</name>
<dbReference type="GO" id="GO:0016020">
    <property type="term" value="C:membrane"/>
    <property type="evidence" value="ECO:0007669"/>
    <property type="project" value="UniProtKB-SubCell"/>
</dbReference>